<sequence>MPAPRMHNGLLPYESNPRLLICFLRDSKVVQIDIITNIKKQDPSNYFFHKMIQDFHGSVAVKLTFICKNDNFGCFGFGLVGLAWWSAVTAVLYNAVYHITKLVPKWHQLRLNEESNDHAPIS</sequence>
<proteinExistence type="predicted"/>
<keyword evidence="1" id="KW-0472">Membrane</keyword>
<reference evidence="2" key="2">
    <citation type="submission" date="2020-05" db="UniProtKB">
        <authorList>
            <consortium name="EnsemblMetazoa"/>
        </authorList>
    </citation>
    <scope>IDENTIFICATION</scope>
    <source>
        <strain evidence="2">IAEA</strain>
    </source>
</reference>
<keyword evidence="1" id="KW-0812">Transmembrane</keyword>
<organism evidence="2 3">
    <name type="scientific">Glossina pallidipes</name>
    <name type="common">Tsetse fly</name>
    <dbReference type="NCBI Taxonomy" id="7398"/>
    <lineage>
        <taxon>Eukaryota</taxon>
        <taxon>Metazoa</taxon>
        <taxon>Ecdysozoa</taxon>
        <taxon>Arthropoda</taxon>
        <taxon>Hexapoda</taxon>
        <taxon>Insecta</taxon>
        <taxon>Pterygota</taxon>
        <taxon>Neoptera</taxon>
        <taxon>Endopterygota</taxon>
        <taxon>Diptera</taxon>
        <taxon>Brachycera</taxon>
        <taxon>Muscomorpha</taxon>
        <taxon>Hippoboscoidea</taxon>
        <taxon>Glossinidae</taxon>
        <taxon>Glossina</taxon>
    </lineage>
</organism>
<dbReference type="VEuPathDB" id="VectorBase:GPAI010326"/>
<evidence type="ECO:0000313" key="2">
    <source>
        <dbReference type="EnsemblMetazoa" id="GPAI010326-PA"/>
    </source>
</evidence>
<dbReference type="Proteomes" id="UP000092445">
    <property type="component" value="Unassembled WGS sequence"/>
</dbReference>
<dbReference type="AlphaFoldDB" id="A0A1A9ZC89"/>
<accession>A0A1A9ZC89</accession>
<protein>
    <submittedName>
        <fullName evidence="2">Uncharacterized protein</fullName>
    </submittedName>
</protein>
<name>A0A1A9ZC89_GLOPL</name>
<keyword evidence="1" id="KW-1133">Transmembrane helix</keyword>
<evidence type="ECO:0000313" key="3">
    <source>
        <dbReference type="Proteomes" id="UP000092445"/>
    </source>
</evidence>
<dbReference type="EnsemblMetazoa" id="GPAI010326-RA">
    <property type="protein sequence ID" value="GPAI010326-PA"/>
    <property type="gene ID" value="GPAI010326"/>
</dbReference>
<reference evidence="3" key="1">
    <citation type="submission" date="2014-03" db="EMBL/GenBank/DDBJ databases">
        <authorList>
            <person name="Aksoy S."/>
            <person name="Warren W."/>
            <person name="Wilson R.K."/>
        </authorList>
    </citation>
    <scope>NUCLEOTIDE SEQUENCE [LARGE SCALE GENOMIC DNA]</scope>
    <source>
        <strain evidence="3">IAEA</strain>
    </source>
</reference>
<feature type="transmembrane region" description="Helical" evidence="1">
    <location>
        <begin position="72"/>
        <end position="96"/>
    </location>
</feature>
<keyword evidence="3" id="KW-1185">Reference proteome</keyword>
<evidence type="ECO:0000256" key="1">
    <source>
        <dbReference type="SAM" id="Phobius"/>
    </source>
</evidence>